<dbReference type="InterPro" id="IPR006047">
    <property type="entry name" value="GH13_cat_dom"/>
</dbReference>
<keyword evidence="4" id="KW-1185">Reference proteome</keyword>
<dbReference type="Gene3D" id="3.20.20.80">
    <property type="entry name" value="Glycosidases"/>
    <property type="match status" value="1"/>
</dbReference>
<protein>
    <submittedName>
        <fullName evidence="3">Aamy</fullName>
    </submittedName>
</protein>
<dbReference type="EMBL" id="MVGC01000010">
    <property type="protein sequence ID" value="RJE27040.1"/>
    <property type="molecule type" value="Genomic_DNA"/>
</dbReference>
<dbReference type="FunFam" id="3.20.20.80:FF:000270">
    <property type="entry name" value="Oligo-1,6-glucosidase"/>
    <property type="match status" value="1"/>
</dbReference>
<dbReference type="STRING" id="2070753.A0A3A2ZWG2"/>
<evidence type="ECO:0000313" key="3">
    <source>
        <dbReference type="EMBL" id="RJE27040.1"/>
    </source>
</evidence>
<dbReference type="GO" id="GO:0004556">
    <property type="term" value="F:alpha-amylase activity"/>
    <property type="evidence" value="ECO:0007669"/>
    <property type="project" value="TreeGrafter"/>
</dbReference>
<comment type="caution">
    <text evidence="3">The sequence shown here is derived from an EMBL/GenBank/DDBJ whole genome shotgun (WGS) entry which is preliminary data.</text>
</comment>
<accession>A0A3A2ZWG2</accession>
<name>A0A3A2ZWG2_9EURO</name>
<dbReference type="GO" id="GO:0004574">
    <property type="term" value="F:oligo-1,6-glucosidase activity"/>
    <property type="evidence" value="ECO:0007669"/>
    <property type="project" value="TreeGrafter"/>
</dbReference>
<dbReference type="GO" id="GO:0033934">
    <property type="term" value="F:glucan 1,4-alpha-maltotriohydrolase activity"/>
    <property type="evidence" value="ECO:0007669"/>
    <property type="project" value="TreeGrafter"/>
</dbReference>
<feature type="domain" description="Glycosyl hydrolase family 13 catalytic" evidence="2">
    <location>
        <begin position="34"/>
        <end position="129"/>
    </location>
</feature>
<dbReference type="InterPro" id="IPR017853">
    <property type="entry name" value="GH"/>
</dbReference>
<evidence type="ECO:0000313" key="4">
    <source>
        <dbReference type="Proteomes" id="UP000266188"/>
    </source>
</evidence>
<comment type="similarity">
    <text evidence="1">Belongs to the glycosyl hydrolase 13 family.</text>
</comment>
<dbReference type="GO" id="GO:0004575">
    <property type="term" value="F:sucrose alpha-glucosidase activity"/>
    <property type="evidence" value="ECO:0007669"/>
    <property type="project" value="TreeGrafter"/>
</dbReference>
<proteinExistence type="inferred from homology"/>
<dbReference type="Proteomes" id="UP000266188">
    <property type="component" value="Unassembled WGS sequence"/>
</dbReference>
<organism evidence="3 4">
    <name type="scientific">Aspergillus sclerotialis</name>
    <dbReference type="NCBI Taxonomy" id="2070753"/>
    <lineage>
        <taxon>Eukaryota</taxon>
        <taxon>Fungi</taxon>
        <taxon>Dikarya</taxon>
        <taxon>Ascomycota</taxon>
        <taxon>Pezizomycotina</taxon>
        <taxon>Eurotiomycetes</taxon>
        <taxon>Eurotiomycetidae</taxon>
        <taxon>Eurotiales</taxon>
        <taxon>Aspergillaceae</taxon>
        <taxon>Aspergillus</taxon>
        <taxon>Aspergillus subgen. Polypaecilum</taxon>
    </lineage>
</organism>
<dbReference type="GO" id="GO:0000025">
    <property type="term" value="P:maltose catabolic process"/>
    <property type="evidence" value="ECO:0007669"/>
    <property type="project" value="TreeGrafter"/>
</dbReference>
<dbReference type="PANTHER" id="PTHR10357:SF232">
    <property type="entry name" value="GLYCOSYL HYDROLASE FAMILY 13 CATALYTIC DOMAIN-CONTAINING PROTEIN"/>
    <property type="match status" value="1"/>
</dbReference>
<evidence type="ECO:0000259" key="2">
    <source>
        <dbReference type="Pfam" id="PF00128"/>
    </source>
</evidence>
<sequence>MGSQNKEAQASYLYKPMVLDLDRVWWREIIIYEVYVQSFQDSNNDGIGDLQGVIQRLDYLKWLGVDMVWLTPIYESPLEDQGYDIANYKGINPMFGTMKDWEQLCDEIHKRGMKLMMDMVFNHTSSQVTQTSPFK</sequence>
<reference evidence="4" key="1">
    <citation type="submission" date="2017-02" db="EMBL/GenBank/DDBJ databases">
        <authorList>
            <person name="Tafer H."/>
            <person name="Lopandic K."/>
        </authorList>
    </citation>
    <scope>NUCLEOTIDE SEQUENCE [LARGE SCALE GENOMIC DNA]</scope>
    <source>
        <strain evidence="4">CBS 366.77</strain>
    </source>
</reference>
<evidence type="ECO:0000256" key="1">
    <source>
        <dbReference type="ARBA" id="ARBA00008061"/>
    </source>
</evidence>
<dbReference type="GO" id="GO:0005987">
    <property type="term" value="P:sucrose catabolic process"/>
    <property type="evidence" value="ECO:0007669"/>
    <property type="project" value="TreeGrafter"/>
</dbReference>
<dbReference type="OrthoDB" id="1740265at2759"/>
<gene>
    <name evidence="3" type="ORF">PHISCL_00625</name>
</gene>
<dbReference type="SUPFAM" id="SSF51445">
    <property type="entry name" value="(Trans)glycosidases"/>
    <property type="match status" value="1"/>
</dbReference>
<dbReference type="PANTHER" id="PTHR10357">
    <property type="entry name" value="ALPHA-AMYLASE FAMILY MEMBER"/>
    <property type="match status" value="1"/>
</dbReference>
<dbReference type="AlphaFoldDB" id="A0A3A2ZWG2"/>
<dbReference type="Pfam" id="PF00128">
    <property type="entry name" value="Alpha-amylase"/>
    <property type="match status" value="1"/>
</dbReference>